<protein>
    <submittedName>
        <fullName evidence="1">Uncharacterized protein</fullName>
    </submittedName>
</protein>
<evidence type="ECO:0000313" key="1">
    <source>
        <dbReference type="EMBL" id="TWH22465.1"/>
    </source>
</evidence>
<comment type="caution">
    <text evidence="1">The sequence shown here is derived from an EMBL/GenBank/DDBJ whole genome shotgun (WGS) entry which is preliminary data.</text>
</comment>
<reference evidence="1 2" key="1">
    <citation type="submission" date="2019-07" db="EMBL/GenBank/DDBJ databases">
        <title>R&amp;d 2014.</title>
        <authorList>
            <person name="Klenk H.-P."/>
        </authorList>
    </citation>
    <scope>NUCLEOTIDE SEQUENCE [LARGE SCALE GENOMIC DNA]</scope>
    <source>
        <strain evidence="1 2">DSM 43194</strain>
    </source>
</reference>
<dbReference type="AlphaFoldDB" id="A0A660CMX0"/>
<dbReference type="EMBL" id="VLJV01000001">
    <property type="protein sequence ID" value="TWH22465.1"/>
    <property type="molecule type" value="Genomic_DNA"/>
</dbReference>
<proteinExistence type="predicted"/>
<sequence>MAVAGVLMVLASACSREAGPTPTGGGEDPGPSALATKLRAITQDVCYRAPGDIDPPKCQKYVTQLGSVPGQARDYAKNEHPELTSAADTLGKGLRAYNSGGCGDDPGASGDTEACTQSLQDIADALGDVQAGVRQLPEVSG</sequence>
<organism evidence="1 2">
    <name type="scientific">Prauserella rugosa</name>
    <dbReference type="NCBI Taxonomy" id="43354"/>
    <lineage>
        <taxon>Bacteria</taxon>
        <taxon>Bacillati</taxon>
        <taxon>Actinomycetota</taxon>
        <taxon>Actinomycetes</taxon>
        <taxon>Pseudonocardiales</taxon>
        <taxon>Pseudonocardiaceae</taxon>
        <taxon>Prauserella</taxon>
    </lineage>
</organism>
<dbReference type="Proteomes" id="UP000317303">
    <property type="component" value="Unassembled WGS sequence"/>
</dbReference>
<evidence type="ECO:0000313" key="2">
    <source>
        <dbReference type="Proteomes" id="UP000317303"/>
    </source>
</evidence>
<accession>A0A660CMX0</accession>
<name>A0A660CMX0_9PSEU</name>
<keyword evidence="2" id="KW-1185">Reference proteome</keyword>
<gene>
    <name evidence="1" type="ORF">JD82_04346</name>
</gene>